<protein>
    <submittedName>
        <fullName evidence="1">Uncharacterized protein</fullName>
    </submittedName>
</protein>
<name>A0A8T2QZR1_CERRI</name>
<keyword evidence="2" id="KW-1185">Reference proteome</keyword>
<organism evidence="1 2">
    <name type="scientific">Ceratopteris richardii</name>
    <name type="common">Triangle waterfern</name>
    <dbReference type="NCBI Taxonomy" id="49495"/>
    <lineage>
        <taxon>Eukaryota</taxon>
        <taxon>Viridiplantae</taxon>
        <taxon>Streptophyta</taxon>
        <taxon>Embryophyta</taxon>
        <taxon>Tracheophyta</taxon>
        <taxon>Polypodiopsida</taxon>
        <taxon>Polypodiidae</taxon>
        <taxon>Polypodiales</taxon>
        <taxon>Pteridineae</taxon>
        <taxon>Pteridaceae</taxon>
        <taxon>Parkerioideae</taxon>
        <taxon>Ceratopteris</taxon>
    </lineage>
</organism>
<evidence type="ECO:0000313" key="2">
    <source>
        <dbReference type="Proteomes" id="UP000825935"/>
    </source>
</evidence>
<dbReference type="AlphaFoldDB" id="A0A8T2QZR1"/>
<sequence length="202" mass="23225">MGSVRRPPRHLCAYAIQQNCPSTASLLLDGHRVRPQKNNRRIHRKRKTERDGDIERQGFAPHRTFSVQVYYERIYHLAREHAMTRARTCKLFISTDRRTHSLALGYRAKRTRALNMDRWSIVRMATLKIPDSRVQCPHGESATSRVSSHASETSVAMKFSLAYSSVSRYIICSSFSVPCFQIPMTCLYACPMPIFSCLKLDS</sequence>
<evidence type="ECO:0000313" key="1">
    <source>
        <dbReference type="EMBL" id="KAH7288875.1"/>
    </source>
</evidence>
<comment type="caution">
    <text evidence="1">The sequence shown here is derived from an EMBL/GenBank/DDBJ whole genome shotgun (WGS) entry which is preliminary data.</text>
</comment>
<reference evidence="1" key="1">
    <citation type="submission" date="2021-08" db="EMBL/GenBank/DDBJ databases">
        <title>WGS assembly of Ceratopteris richardii.</title>
        <authorList>
            <person name="Marchant D.B."/>
            <person name="Chen G."/>
            <person name="Jenkins J."/>
            <person name="Shu S."/>
            <person name="Leebens-Mack J."/>
            <person name="Grimwood J."/>
            <person name="Schmutz J."/>
            <person name="Soltis P."/>
            <person name="Soltis D."/>
            <person name="Chen Z.-H."/>
        </authorList>
    </citation>
    <scope>NUCLEOTIDE SEQUENCE</scope>
    <source>
        <strain evidence="1">Whitten #5841</strain>
        <tissue evidence="1">Leaf</tissue>
    </source>
</reference>
<accession>A0A8T2QZR1</accession>
<dbReference type="Proteomes" id="UP000825935">
    <property type="component" value="Chromosome 31"/>
</dbReference>
<dbReference type="EMBL" id="CM035436">
    <property type="protein sequence ID" value="KAH7288875.1"/>
    <property type="molecule type" value="Genomic_DNA"/>
</dbReference>
<gene>
    <name evidence="1" type="ORF">KP509_31G047900</name>
</gene>
<proteinExistence type="predicted"/>